<evidence type="ECO:0000313" key="1">
    <source>
        <dbReference type="EMBL" id="SHH54149.1"/>
    </source>
</evidence>
<reference evidence="1 2" key="1">
    <citation type="submission" date="2016-11" db="EMBL/GenBank/DDBJ databases">
        <authorList>
            <person name="Jaros S."/>
            <person name="Januszkiewicz K."/>
            <person name="Wedrychowicz H."/>
        </authorList>
    </citation>
    <scope>NUCLEOTIDE SEQUENCE [LARGE SCALE GENOMIC DNA]</scope>
    <source>
        <strain evidence="1 2">DSM 16917</strain>
    </source>
</reference>
<organism evidence="1 2">
    <name type="scientific">Ferrimonas marina</name>
    <dbReference type="NCBI Taxonomy" id="299255"/>
    <lineage>
        <taxon>Bacteria</taxon>
        <taxon>Pseudomonadati</taxon>
        <taxon>Pseudomonadota</taxon>
        <taxon>Gammaproteobacteria</taxon>
        <taxon>Alteromonadales</taxon>
        <taxon>Ferrimonadaceae</taxon>
        <taxon>Ferrimonas</taxon>
    </lineage>
</organism>
<protein>
    <submittedName>
        <fullName evidence="1">Uncharacterized protein</fullName>
    </submittedName>
</protein>
<dbReference type="Proteomes" id="UP000184268">
    <property type="component" value="Unassembled WGS sequence"/>
</dbReference>
<sequence>MVAGKLRTKVQLAASLKVGGSNLQLDMEELGLDWRGIRAGLVKAGLGRQSERTHKQTTAMGRADLCTLDAVVNHCIKYQLSTQKQIGESIGVTSQTIQQDLKRYGISWTEVRAGLEPYGLRARKPKLSQLPEPLEQILSEGGGVAAIAALCRSKKITKLTALARALGVGYERMLRRFHQAGIDAQEVQDEVALQGGEMSFATYWRNCELSAVVNEVIALRSTSLKSFCDQMGFNQRHAWDYLDREGLGFDQDILRPAALQAPERMGLALAKLSDDPEVMQALKQVGWAAVEEHARPLFPGSNRNQRMGIEVGSERLARLRADFKQS</sequence>
<name>A0A1M5TTY0_9GAMM</name>
<dbReference type="EMBL" id="FQXG01000003">
    <property type="protein sequence ID" value="SHH54149.1"/>
    <property type="molecule type" value="Genomic_DNA"/>
</dbReference>
<gene>
    <name evidence="1" type="ORF">SAMN02745129_2275</name>
</gene>
<dbReference type="AlphaFoldDB" id="A0A1M5TTY0"/>
<keyword evidence="2" id="KW-1185">Reference proteome</keyword>
<proteinExistence type="predicted"/>
<accession>A0A1M5TTY0</accession>
<evidence type="ECO:0000313" key="2">
    <source>
        <dbReference type="Proteomes" id="UP000184268"/>
    </source>
</evidence>